<dbReference type="Gene3D" id="3.90.1570.30">
    <property type="match status" value="1"/>
</dbReference>
<dbReference type="Gene3D" id="3.40.50.300">
    <property type="entry name" value="P-loop containing nucleotide triphosphate hydrolases"/>
    <property type="match status" value="2"/>
</dbReference>
<gene>
    <name evidence="2" type="ORF">AERO8C_90060</name>
</gene>
<feature type="domain" description="Helicase ATP-binding" evidence="1">
    <location>
        <begin position="166"/>
        <end position="349"/>
    </location>
</feature>
<dbReference type="PROSITE" id="PS51192">
    <property type="entry name" value="HELICASE_ATP_BIND_1"/>
    <property type="match status" value="1"/>
</dbReference>
<evidence type="ECO:0000313" key="3">
    <source>
        <dbReference type="Proteomes" id="UP000439123"/>
    </source>
</evidence>
<dbReference type="InterPro" id="IPR027417">
    <property type="entry name" value="P-loop_NTPase"/>
</dbReference>
<keyword evidence="2" id="KW-0378">Hydrolase</keyword>
<dbReference type="SUPFAM" id="SSF52540">
    <property type="entry name" value="P-loop containing nucleoside triphosphate hydrolases"/>
    <property type="match status" value="1"/>
</dbReference>
<dbReference type="GO" id="GO:0006304">
    <property type="term" value="P:DNA modification"/>
    <property type="evidence" value="ECO:0007669"/>
    <property type="project" value="InterPro"/>
</dbReference>
<dbReference type="GO" id="GO:0004519">
    <property type="term" value="F:endonuclease activity"/>
    <property type="evidence" value="ECO:0007669"/>
    <property type="project" value="UniProtKB-KW"/>
</dbReference>
<dbReference type="Pfam" id="PF00271">
    <property type="entry name" value="Helicase_C"/>
    <property type="match status" value="1"/>
</dbReference>
<dbReference type="GO" id="GO:0005829">
    <property type="term" value="C:cytosol"/>
    <property type="evidence" value="ECO:0007669"/>
    <property type="project" value="TreeGrafter"/>
</dbReference>
<dbReference type="InterPro" id="IPR014001">
    <property type="entry name" value="Helicase_ATP-bd"/>
</dbReference>
<dbReference type="AlphaFoldDB" id="A0A653LCM4"/>
<reference evidence="2 3" key="1">
    <citation type="submission" date="2019-10" db="EMBL/GenBank/DDBJ databases">
        <authorList>
            <person name="Karimi E."/>
        </authorList>
    </citation>
    <scope>NUCLEOTIDE SEQUENCE [LARGE SCALE GENOMIC DNA]</scope>
    <source>
        <strain evidence="2">Aeromonas sp. 8C</strain>
    </source>
</reference>
<dbReference type="InterPro" id="IPR006935">
    <property type="entry name" value="Helicase/UvrB_N"/>
</dbReference>
<protein>
    <submittedName>
        <fullName evidence="2">Restriction endonuclease subunit R</fullName>
    </submittedName>
</protein>
<dbReference type="InterPro" id="IPR050742">
    <property type="entry name" value="Helicase_Restrict-Modif_Enz"/>
</dbReference>
<dbReference type="CDD" id="cd18032">
    <property type="entry name" value="DEXHc_RE_I_III_res"/>
    <property type="match status" value="1"/>
</dbReference>
<dbReference type="InterPro" id="IPR013670">
    <property type="entry name" value="EcoEI_R_C_dom"/>
</dbReference>
<dbReference type="GO" id="GO:0003677">
    <property type="term" value="F:DNA binding"/>
    <property type="evidence" value="ECO:0007669"/>
    <property type="project" value="InterPro"/>
</dbReference>
<dbReference type="RefSeq" id="WP_236553476.1">
    <property type="nucleotide sequence ID" value="NZ_LR732798.1"/>
</dbReference>
<dbReference type="InterPro" id="IPR001650">
    <property type="entry name" value="Helicase_C-like"/>
</dbReference>
<dbReference type="Proteomes" id="UP000439123">
    <property type="component" value="Unassembled WGS sequence"/>
</dbReference>
<dbReference type="SMART" id="SM00487">
    <property type="entry name" value="DEXDc"/>
    <property type="match status" value="1"/>
</dbReference>
<accession>A0A653LCM4</accession>
<dbReference type="PANTHER" id="PTHR47396">
    <property type="entry name" value="TYPE I RESTRICTION ENZYME ECOKI R PROTEIN"/>
    <property type="match status" value="1"/>
</dbReference>
<evidence type="ECO:0000313" key="2">
    <source>
        <dbReference type="EMBL" id="VXA89356.1"/>
    </source>
</evidence>
<dbReference type="Pfam" id="PF04851">
    <property type="entry name" value="ResIII"/>
    <property type="match status" value="1"/>
</dbReference>
<dbReference type="GO" id="GO:0016787">
    <property type="term" value="F:hydrolase activity"/>
    <property type="evidence" value="ECO:0007669"/>
    <property type="project" value="InterPro"/>
</dbReference>
<proteinExistence type="predicted"/>
<dbReference type="PANTHER" id="PTHR47396:SF1">
    <property type="entry name" value="ATP-DEPENDENT HELICASE IRC3-RELATED"/>
    <property type="match status" value="1"/>
</dbReference>
<name>A0A653LCM4_AERVE</name>
<dbReference type="EMBL" id="CABWLC010000022">
    <property type="protein sequence ID" value="VXA89356.1"/>
    <property type="molecule type" value="Genomic_DNA"/>
</dbReference>
<dbReference type="Pfam" id="PF08463">
    <property type="entry name" value="EcoEI_R_C"/>
    <property type="match status" value="1"/>
</dbReference>
<keyword evidence="2" id="KW-0540">Nuclease</keyword>
<sequence length="804" mass="90982">MKNEAETRSDHIDPMLVAAGWGVTLGSRIRREYPITLGRLEGNGKRGKALSADYVLEYRNTKLAVVEAKAWDKPLTAGVGQAKDYASKLAIRFTYSSNGQGIYAIDMETGKEGETLTFPSPDELWNATFAVQNCWWDRFTAVPFEDKGGYWQGRYYQDIAIERVLKAISQGQDRILLTLATGTGKTFIAFQLAWKLFHSRWNINDWKSEGEPARRPRILFLADRNILANQAFNSFSAFPEDALVRISPDEIRKKGRAPKNGNIFFTIFQTFMTGTDTEGKPAPVFGDYPADFFDLIIIDECHRGGANDEGNWRDILNYFKPAVQLGLTATPKRKDNVDTYAYFGEPVYSYSLKEGINDGYLTPFRVRQHATTLDEYIYTSDDKVIQGEVERGRVYTEQDMNRIIEIGAREKKRVEIFMKEIDQRQKAIVFCATQDHALAVRDLINQMNTIKHPDYCHRVTADDGALGEQRLRDFQDNEKSIPTILTTSQKLSTGVDARNVRNIVLMRPVNSMIEFKQIIGRGTRLCDGKDYFTLHDFVKAHHHFSDPEWDGEPLPAEVCERCGTAPCSCEKAPPKPCKVCGERPCVCLKEPEPEYQCEVCGNKPCTCQKKEKIKIELADGKARKIQHMSATSFWHPDGTPMSAAEFMDELFGKLPEFFKDEDELRALWSEPGTRKKLLDGLAEKGFGIDQLTEMQKLIEAEDSDLFDVLAHVAYADDPMTREARATQAEAMLGQEFDSKQQAFLSFVLGHYVKEGVTELDDTKLGPLLKLKYNNALADAFAELGTPDAIRSAFVGFQKYLYQGQ</sequence>
<evidence type="ECO:0000259" key="1">
    <source>
        <dbReference type="PROSITE" id="PS51192"/>
    </source>
</evidence>
<organism evidence="2 3">
    <name type="scientific">Aeromonas veronii</name>
    <dbReference type="NCBI Taxonomy" id="654"/>
    <lineage>
        <taxon>Bacteria</taxon>
        <taxon>Pseudomonadati</taxon>
        <taxon>Pseudomonadota</taxon>
        <taxon>Gammaproteobacteria</taxon>
        <taxon>Aeromonadales</taxon>
        <taxon>Aeromonadaceae</taxon>
        <taxon>Aeromonas</taxon>
    </lineage>
</organism>
<dbReference type="CDD" id="cd18799">
    <property type="entry name" value="SF2_C_EcoAI-like"/>
    <property type="match status" value="1"/>
</dbReference>
<dbReference type="NCBIfam" id="NF046051">
    <property type="entry name" value="restrict_EcoAI"/>
    <property type="match status" value="1"/>
</dbReference>
<dbReference type="GO" id="GO:0005524">
    <property type="term" value="F:ATP binding"/>
    <property type="evidence" value="ECO:0007669"/>
    <property type="project" value="InterPro"/>
</dbReference>
<keyword evidence="2" id="KW-0255">Endonuclease</keyword>